<dbReference type="RefSeq" id="WP_061272079.1">
    <property type="nucleotide sequence ID" value="NZ_CP023525.1"/>
</dbReference>
<evidence type="ECO:0000313" key="8">
    <source>
        <dbReference type="Proteomes" id="UP000217979"/>
    </source>
</evidence>
<name>A0A291DWM7_9ENTR</name>
<dbReference type="InterPro" id="IPR015421">
    <property type="entry name" value="PyrdxlP-dep_Trfase_major"/>
</dbReference>
<keyword evidence="6" id="KW-0032">Aminotransferase</keyword>
<evidence type="ECO:0000256" key="4">
    <source>
        <dbReference type="PIRSR" id="PIRSR000390-2"/>
    </source>
</evidence>
<dbReference type="SUPFAM" id="SSF53383">
    <property type="entry name" value="PLP-dependent transferases"/>
    <property type="match status" value="1"/>
</dbReference>
<dbReference type="EC" id="2.6.1.87" evidence="7"/>
<evidence type="ECO:0000256" key="3">
    <source>
        <dbReference type="PIRSR" id="PIRSR000390-1"/>
    </source>
</evidence>
<dbReference type="GO" id="GO:0030170">
    <property type="term" value="F:pyridoxal phosphate binding"/>
    <property type="evidence" value="ECO:0007669"/>
    <property type="project" value="TreeGrafter"/>
</dbReference>
<evidence type="ECO:0000256" key="1">
    <source>
        <dbReference type="ARBA" id="ARBA00022898"/>
    </source>
</evidence>
<protein>
    <submittedName>
        <fullName evidence="6">DegT/DnrJ/EryC1/StrS family aminotransferase</fullName>
    </submittedName>
    <submittedName>
        <fullName evidence="7">UDP-4-amino-4-deoxy-L-arabinose--oxoglutarate aminotransferase</fullName>
        <ecNumber evidence="7">2.6.1.87</ecNumber>
    </submittedName>
</protein>
<dbReference type="EMBL" id="CP023525">
    <property type="protein sequence ID" value="ATF92123.1"/>
    <property type="molecule type" value="Genomic_DNA"/>
</dbReference>
<dbReference type="InterPro" id="IPR000653">
    <property type="entry name" value="DegT/StrS_aminotransferase"/>
</dbReference>
<dbReference type="Pfam" id="PF01041">
    <property type="entry name" value="DegT_DnrJ_EryC1"/>
    <property type="match status" value="1"/>
</dbReference>
<dbReference type="Proteomes" id="UP000251197">
    <property type="component" value="Unassembled WGS sequence"/>
</dbReference>
<dbReference type="Gene3D" id="3.90.1150.10">
    <property type="entry name" value="Aspartate Aminotransferase, domain 1"/>
    <property type="match status" value="1"/>
</dbReference>
<reference evidence="6 8" key="1">
    <citation type="submission" date="2017-09" db="EMBL/GenBank/DDBJ databases">
        <title>FDA dAtabase for Regulatory Grade micrObial Sequences (FDA-ARGOS): Supporting development and validation of Infectious Disease Dx tests.</title>
        <authorList>
            <person name="Minogue T."/>
            <person name="Wolcott M."/>
            <person name="Wasieloski L."/>
            <person name="Aguilar W."/>
            <person name="Moore D."/>
            <person name="Tallon L."/>
            <person name="Sadzewicz L."/>
            <person name="Ott S."/>
            <person name="Zhao X."/>
            <person name="Nagaraj S."/>
            <person name="Vavikolanu K."/>
            <person name="Aluvathingal J."/>
            <person name="Nadendla S."/>
            <person name="Sichtig H."/>
        </authorList>
    </citation>
    <scope>NUCLEOTIDE SEQUENCE [LARGE SCALE GENOMIC DNA]</scope>
    <source>
        <strain evidence="6 8">FDAARGOS_392</strain>
    </source>
</reference>
<feature type="active site" description="Proton acceptor" evidence="3">
    <location>
        <position position="183"/>
    </location>
</feature>
<dbReference type="InterPro" id="IPR015424">
    <property type="entry name" value="PyrdxlP-dep_Trfase"/>
</dbReference>
<dbReference type="Proteomes" id="UP000217979">
    <property type="component" value="Chromosome"/>
</dbReference>
<dbReference type="STRING" id="158822.LH23_19710"/>
<dbReference type="Gene3D" id="3.40.640.10">
    <property type="entry name" value="Type I PLP-dependent aspartate aminotransferase-like (Major domain)"/>
    <property type="match status" value="1"/>
</dbReference>
<evidence type="ECO:0000256" key="2">
    <source>
        <dbReference type="ARBA" id="ARBA00037999"/>
    </source>
</evidence>
<proteinExistence type="inferred from homology"/>
<evidence type="ECO:0000313" key="9">
    <source>
        <dbReference type="Proteomes" id="UP000251197"/>
    </source>
</evidence>
<organism evidence="6 8">
    <name type="scientific">Cedecea neteri</name>
    <dbReference type="NCBI Taxonomy" id="158822"/>
    <lineage>
        <taxon>Bacteria</taxon>
        <taxon>Pseudomonadati</taxon>
        <taxon>Pseudomonadota</taxon>
        <taxon>Gammaproteobacteria</taxon>
        <taxon>Enterobacterales</taxon>
        <taxon>Enterobacteriaceae</taxon>
        <taxon>Cedecea</taxon>
    </lineage>
</organism>
<reference evidence="7 9" key="2">
    <citation type="submission" date="2018-06" db="EMBL/GenBank/DDBJ databases">
        <authorList>
            <consortium name="Pathogen Informatics"/>
            <person name="Doyle S."/>
        </authorList>
    </citation>
    <scope>NUCLEOTIDE SEQUENCE [LARGE SCALE GENOMIC DNA]</scope>
    <source>
        <strain evidence="7 9">NCTC12120</strain>
    </source>
</reference>
<dbReference type="AlphaFoldDB" id="A0A291DWM7"/>
<keyword evidence="1 4" id="KW-0663">Pyridoxal phosphate</keyword>
<evidence type="ECO:0000313" key="6">
    <source>
        <dbReference type="EMBL" id="ATF92123.1"/>
    </source>
</evidence>
<dbReference type="EMBL" id="UAVU01000006">
    <property type="protein sequence ID" value="SQC91000.1"/>
    <property type="molecule type" value="Genomic_DNA"/>
</dbReference>
<comment type="similarity">
    <text evidence="2 5">Belongs to the DegT/DnrJ/EryC1 family.</text>
</comment>
<evidence type="ECO:0000256" key="5">
    <source>
        <dbReference type="RuleBase" id="RU004508"/>
    </source>
</evidence>
<dbReference type="GO" id="GO:0099620">
    <property type="term" value="F:UDP-4-amino-4-deoxy-L-arabinose aminotransferase"/>
    <property type="evidence" value="ECO:0007669"/>
    <property type="project" value="UniProtKB-EC"/>
</dbReference>
<dbReference type="PIRSF" id="PIRSF000390">
    <property type="entry name" value="PLP_StrS"/>
    <property type="match status" value="1"/>
</dbReference>
<dbReference type="GO" id="GO:0000271">
    <property type="term" value="P:polysaccharide biosynthetic process"/>
    <property type="evidence" value="ECO:0007669"/>
    <property type="project" value="TreeGrafter"/>
</dbReference>
<dbReference type="CDD" id="cd00616">
    <property type="entry name" value="AHBA_syn"/>
    <property type="match status" value="1"/>
</dbReference>
<keyword evidence="6" id="KW-0808">Transferase</keyword>
<evidence type="ECO:0000313" key="7">
    <source>
        <dbReference type="EMBL" id="SQC91000.1"/>
    </source>
</evidence>
<dbReference type="PANTHER" id="PTHR30244">
    <property type="entry name" value="TRANSAMINASE"/>
    <property type="match status" value="1"/>
</dbReference>
<accession>A0A291DWM7</accession>
<sequence length="375" mass="41708">MKNIFVTSPLLPPLEEFVPYLEQIWGNKHLTNNGPFHQQLEQALADYLGVKHLSLFSNGTLALLTAFQTLRLSGEVITTPYSFVATSHSLLWNGLTPVFADIDPQTFNIDADAIEALITPQTTAIMPVHCYGIPCDVDKIQRIADTYGLKVIYDAAHAFGVKQNGSSILNCGDLSILSFHATKVFNTIEGGAIICPDARTKKRIDYLKNFGFADETTVIAPGINAKMNEVQAAFGLLQLQHIDGALSARADIYQRYCEGLADIPGLEFYTQKSDFEWNHAYYPVLIDDRFPVSRDVLYDALKEEGIYTRRYFYPLISSFAMYRHLPSSAAEHLPVANDLANKVLCLPIFPDLADEEQQRIIAAVRRIAKGQSVAA</sequence>
<gene>
    <name evidence="7" type="primary">arnB_2</name>
    <name evidence="6" type="ORF">CO704_08505</name>
    <name evidence="7" type="ORF">NCTC12120_04149</name>
</gene>
<dbReference type="PANTHER" id="PTHR30244:SF9">
    <property type="entry name" value="PROTEIN RV3402C"/>
    <property type="match status" value="1"/>
</dbReference>
<dbReference type="InterPro" id="IPR015422">
    <property type="entry name" value="PyrdxlP-dep_Trfase_small"/>
</dbReference>
<feature type="modified residue" description="N6-(pyridoxal phosphate)lysine" evidence="4">
    <location>
        <position position="183"/>
    </location>
</feature>